<protein>
    <recommendedName>
        <fullName evidence="3">DUF3857 domain-containing protein</fullName>
    </recommendedName>
</protein>
<evidence type="ECO:0008006" key="3">
    <source>
        <dbReference type="Google" id="ProtNLM"/>
    </source>
</evidence>
<dbReference type="EMBL" id="CP013690">
    <property type="protein sequence ID" value="ALU26253.1"/>
    <property type="molecule type" value="Genomic_DNA"/>
</dbReference>
<sequence>MNKIACFLFVLICCLQTPSYGQDFLGKVKPAELAELSNTSFAKDKAVILQEEVRVDFEYSDEYGFRVNETVSRKIKLYDEVAKEKLKFVVPYSPKGYAREDMTINVSNIYRLVDGKVVKQKSPKQNLIDEDKGNWREKGVSYNDAKAGDIIEYSYIKSTNYIDELPEWYIQSDMPKESASYKVVVPEYFLYSIIKKGDIKLTEQEYNRRVSFRGVNGFMIKSEINAIEKTYKAQLVPSFIVEPYLDNPANYISTVRFDLQQVHFPGNSAEKVMQTEKEFYADLLKNRGFGKELKQDKFLKKEINLEEYKGLSIEAQISKLLNVVQSRVTWNQEYGLFTQNGIKTTFYKGTGNSADVNLLLTAMLRYVGIKANPVLLSTRSNGVKTAWQRNYYNHIITAIEADNSIYLVDATNKYTTLNILSLDDLNGTGTILYDTGAIIKVNLMPQFISSKEVKYQITPNLNGSISGQIIENYKNYRALEFRNMYDGSEWRFGKWYESQYVGMNVSSTRVYNGDNNEKDVRAVFSFSKQNGVLFLNDKYIINPFQFYPLYSNPFKNEYRNNPIYIGYPELDNYLMGIVIPEGYKVSTLPQNFTLKSEQTGLEVQTKFEVKDNQVLCSLIFIKAKGVIASKDYDSVRDMYTQLLEQLKTQVTLEKK</sequence>
<dbReference type="RefSeq" id="WP_058699308.1">
    <property type="nucleotide sequence ID" value="NZ_CP013690.1"/>
</dbReference>
<organism evidence="1 2">
    <name type="scientific">Myroides odoratimimus</name>
    <dbReference type="NCBI Taxonomy" id="76832"/>
    <lineage>
        <taxon>Bacteria</taxon>
        <taxon>Pseudomonadati</taxon>
        <taxon>Bacteroidota</taxon>
        <taxon>Flavobacteriia</taxon>
        <taxon>Flavobacteriales</taxon>
        <taxon>Flavobacteriaceae</taxon>
        <taxon>Myroides</taxon>
    </lineage>
</organism>
<evidence type="ECO:0000313" key="2">
    <source>
        <dbReference type="Proteomes" id="UP000069030"/>
    </source>
</evidence>
<name>A0AAI8C415_9FLAO</name>
<dbReference type="Gene3D" id="3.10.620.30">
    <property type="match status" value="1"/>
</dbReference>
<reference evidence="1 2" key="1">
    <citation type="journal article" date="2016" name="J. Zhejiang Univ. Sci. B">
        <title>Antibiotic resistance mechanisms of Myroides sp.</title>
        <authorList>
            <person name="Hu S."/>
            <person name="Yuan S."/>
            <person name="Qu H."/>
            <person name="Jiang T."/>
            <person name="Zhou Y."/>
            <person name="Wang M."/>
            <person name="Ming D."/>
        </authorList>
    </citation>
    <scope>NUCLEOTIDE SEQUENCE [LARGE SCALE GENOMIC DNA]</scope>
    <source>
        <strain evidence="1 2">PR63039</strain>
    </source>
</reference>
<dbReference type="Proteomes" id="UP000069030">
    <property type="component" value="Chromosome"/>
</dbReference>
<dbReference type="Gene3D" id="2.60.120.1130">
    <property type="match status" value="1"/>
</dbReference>
<evidence type="ECO:0000313" key="1">
    <source>
        <dbReference type="EMBL" id="ALU26253.1"/>
    </source>
</evidence>
<accession>A0AAI8C415</accession>
<proteinExistence type="predicted"/>
<dbReference type="Gene3D" id="2.60.40.3140">
    <property type="match status" value="1"/>
</dbReference>
<dbReference type="AlphaFoldDB" id="A0AAI8C415"/>
<gene>
    <name evidence="1" type="ORF">AS202_08875</name>
</gene>
<dbReference type="KEGG" id="mod:AS202_08875"/>